<evidence type="ECO:0000256" key="2">
    <source>
        <dbReference type="ARBA" id="ARBA00005745"/>
    </source>
</evidence>
<proteinExistence type="inferred from homology"/>
<evidence type="ECO:0000259" key="9">
    <source>
        <dbReference type="Pfam" id="PF00482"/>
    </source>
</evidence>
<keyword evidence="7 8" id="KW-0472">Membrane</keyword>
<evidence type="ECO:0000256" key="4">
    <source>
        <dbReference type="ARBA" id="ARBA00022519"/>
    </source>
</evidence>
<evidence type="ECO:0000313" key="11">
    <source>
        <dbReference type="Proteomes" id="UP000317421"/>
    </source>
</evidence>
<dbReference type="EMBL" id="SJPR01000003">
    <property type="protein sequence ID" value="TWT96952.1"/>
    <property type="molecule type" value="Genomic_DNA"/>
</dbReference>
<protein>
    <submittedName>
        <fullName evidence="10">Type II secretion system protein F</fullName>
    </submittedName>
</protein>
<evidence type="ECO:0000256" key="3">
    <source>
        <dbReference type="ARBA" id="ARBA00022475"/>
    </source>
</evidence>
<dbReference type="InterPro" id="IPR018076">
    <property type="entry name" value="T2SS_GspF_dom"/>
</dbReference>
<comment type="subcellular location">
    <subcellularLocation>
        <location evidence="1">Cell inner membrane</location>
        <topology evidence="1">Multi-pass membrane protein</topology>
    </subcellularLocation>
</comment>
<dbReference type="Pfam" id="PF00482">
    <property type="entry name" value="T2SSF"/>
    <property type="match status" value="2"/>
</dbReference>
<keyword evidence="4" id="KW-0997">Cell inner membrane</keyword>
<feature type="domain" description="Type II secretion system protein GspF" evidence="9">
    <location>
        <begin position="69"/>
        <end position="190"/>
    </location>
</feature>
<feature type="transmembrane region" description="Helical" evidence="8">
    <location>
        <begin position="212"/>
        <end position="237"/>
    </location>
</feature>
<evidence type="ECO:0000256" key="8">
    <source>
        <dbReference type="SAM" id="Phobius"/>
    </source>
</evidence>
<keyword evidence="3" id="KW-1003">Cell membrane</keyword>
<gene>
    <name evidence="10" type="primary">epsF_4</name>
    <name evidence="10" type="ORF">Pla108_27290</name>
</gene>
<dbReference type="InterPro" id="IPR003004">
    <property type="entry name" value="GspF/PilC"/>
</dbReference>
<dbReference type="PANTHER" id="PTHR30012">
    <property type="entry name" value="GENERAL SECRETION PATHWAY PROTEIN"/>
    <property type="match status" value="1"/>
</dbReference>
<dbReference type="AlphaFoldDB" id="A0A5C6AA96"/>
<evidence type="ECO:0000256" key="5">
    <source>
        <dbReference type="ARBA" id="ARBA00022692"/>
    </source>
</evidence>
<feature type="transmembrane region" description="Helical" evidence="8">
    <location>
        <begin position="167"/>
        <end position="192"/>
    </location>
</feature>
<name>A0A5C6AA96_9BACT</name>
<comment type="caution">
    <text evidence="10">The sequence shown here is derived from an EMBL/GenBank/DDBJ whole genome shotgun (WGS) entry which is preliminary data.</text>
</comment>
<reference evidence="10 11" key="1">
    <citation type="submission" date="2019-02" db="EMBL/GenBank/DDBJ databases">
        <title>Deep-cultivation of Planctomycetes and their phenomic and genomic characterization uncovers novel biology.</title>
        <authorList>
            <person name="Wiegand S."/>
            <person name="Jogler M."/>
            <person name="Boedeker C."/>
            <person name="Pinto D."/>
            <person name="Vollmers J."/>
            <person name="Rivas-Marin E."/>
            <person name="Kohn T."/>
            <person name="Peeters S.H."/>
            <person name="Heuer A."/>
            <person name="Rast P."/>
            <person name="Oberbeckmann S."/>
            <person name="Bunk B."/>
            <person name="Jeske O."/>
            <person name="Meyerdierks A."/>
            <person name="Storesund J.E."/>
            <person name="Kallscheuer N."/>
            <person name="Luecker S."/>
            <person name="Lage O.M."/>
            <person name="Pohl T."/>
            <person name="Merkel B.J."/>
            <person name="Hornburger P."/>
            <person name="Mueller R.-W."/>
            <person name="Bruemmer F."/>
            <person name="Labrenz M."/>
            <person name="Spormann A.M."/>
            <person name="Op Den Camp H."/>
            <person name="Overmann J."/>
            <person name="Amann R."/>
            <person name="Jetten M.S.M."/>
            <person name="Mascher T."/>
            <person name="Medema M.H."/>
            <person name="Devos D.P."/>
            <person name="Kaster A.-K."/>
            <person name="Ovreas L."/>
            <person name="Rohde M."/>
            <person name="Galperin M.Y."/>
            <person name="Jogler C."/>
        </authorList>
    </citation>
    <scope>NUCLEOTIDE SEQUENCE [LARGE SCALE GENOMIC DNA]</scope>
    <source>
        <strain evidence="10 11">Pla108</strain>
    </source>
</reference>
<evidence type="ECO:0000256" key="1">
    <source>
        <dbReference type="ARBA" id="ARBA00004429"/>
    </source>
</evidence>
<comment type="similarity">
    <text evidence="2">Belongs to the GSP F family.</text>
</comment>
<dbReference type="GO" id="GO:0005886">
    <property type="term" value="C:plasma membrane"/>
    <property type="evidence" value="ECO:0007669"/>
    <property type="project" value="UniProtKB-SubCell"/>
</dbReference>
<dbReference type="InterPro" id="IPR042094">
    <property type="entry name" value="T2SS_GspF_sf"/>
</dbReference>
<evidence type="ECO:0000256" key="7">
    <source>
        <dbReference type="ARBA" id="ARBA00023136"/>
    </source>
</evidence>
<keyword evidence="6 8" id="KW-1133">Transmembrane helix</keyword>
<sequence>MPDFAYTARSLAGELLTGTLTAGSAREAMSQLSAKDLFPIKVEAAKGGVASGADGSIRVPTAKVTPVYSQLSALLRSGVPLLRSLAVVKEQSSHKALKAVMEDVYAQVEEGASLAEAMARHPRAFGELAVSMVRAGGEGGFLEDSLDRVAAFTEQQAELRGKVAGALAYPVILCVIGVLVVTGLIVFAVPMVSEIFARLKERGELPWVTEALLALSAFLGSYGLFVLAALVGVGYGVSKWMATPRGRDVMDRVRIKAPLMGPISRSLSVARLCRVLGTLLKGGVPIVRALDIAADSAGNRVLSGVVRGAAESIKSGESLAAPLGASGDFPRDVCEMIAVAEQSNSLETVLEQVADSLERSTWRKIELAVRLIEPLMLVMLASAVLVVVIALLMPIINAGGAL</sequence>
<dbReference type="RefSeq" id="WP_146445450.1">
    <property type="nucleotide sequence ID" value="NZ_SJPR01000003.1"/>
</dbReference>
<accession>A0A5C6AA96</accession>
<dbReference type="Proteomes" id="UP000317421">
    <property type="component" value="Unassembled WGS sequence"/>
</dbReference>
<dbReference type="PANTHER" id="PTHR30012:SF0">
    <property type="entry name" value="TYPE II SECRETION SYSTEM PROTEIN F-RELATED"/>
    <property type="match status" value="1"/>
</dbReference>
<feature type="transmembrane region" description="Helical" evidence="8">
    <location>
        <begin position="375"/>
        <end position="396"/>
    </location>
</feature>
<dbReference type="FunFam" id="1.20.81.30:FF:000001">
    <property type="entry name" value="Type II secretion system protein F"/>
    <property type="match status" value="1"/>
</dbReference>
<dbReference type="Gene3D" id="1.20.81.30">
    <property type="entry name" value="Type II secretion system (T2SS), domain F"/>
    <property type="match status" value="2"/>
</dbReference>
<feature type="domain" description="Type II secretion system protein GspF" evidence="9">
    <location>
        <begin position="273"/>
        <end position="394"/>
    </location>
</feature>
<evidence type="ECO:0000256" key="6">
    <source>
        <dbReference type="ARBA" id="ARBA00022989"/>
    </source>
</evidence>
<keyword evidence="5 8" id="KW-0812">Transmembrane</keyword>
<organism evidence="10 11">
    <name type="scientific">Botrimarina colliarenosi</name>
    <dbReference type="NCBI Taxonomy" id="2528001"/>
    <lineage>
        <taxon>Bacteria</taxon>
        <taxon>Pseudomonadati</taxon>
        <taxon>Planctomycetota</taxon>
        <taxon>Planctomycetia</taxon>
        <taxon>Pirellulales</taxon>
        <taxon>Lacipirellulaceae</taxon>
        <taxon>Botrimarina</taxon>
    </lineage>
</organism>
<keyword evidence="11" id="KW-1185">Reference proteome</keyword>
<dbReference type="OrthoDB" id="9805682at2"/>
<evidence type="ECO:0000313" key="10">
    <source>
        <dbReference type="EMBL" id="TWT96952.1"/>
    </source>
</evidence>